<dbReference type="SUPFAM" id="SSF54506">
    <property type="entry name" value="Diaminopimelate epimerase-like"/>
    <property type="match status" value="1"/>
</dbReference>
<comment type="similarity">
    <text evidence="1">Belongs to the PhzF family.</text>
</comment>
<dbReference type="PANTHER" id="PTHR13774">
    <property type="entry name" value="PHENAZINE BIOSYNTHESIS PROTEIN"/>
    <property type="match status" value="1"/>
</dbReference>
<evidence type="ECO:0000256" key="2">
    <source>
        <dbReference type="PIRSR" id="PIRSR016184-1"/>
    </source>
</evidence>
<evidence type="ECO:0000256" key="1">
    <source>
        <dbReference type="ARBA" id="ARBA00008270"/>
    </source>
</evidence>
<protein>
    <submittedName>
        <fullName evidence="3">PhzF family phenazine biosynthesis protein</fullName>
    </submittedName>
</protein>
<proteinExistence type="inferred from homology"/>
<feature type="active site" evidence="2">
    <location>
        <position position="48"/>
    </location>
</feature>
<dbReference type="PANTHER" id="PTHR13774:SF32">
    <property type="entry name" value="ANTISENSE-ENHANCING SEQUENCE 1"/>
    <property type="match status" value="1"/>
</dbReference>
<sequence>MPDTFRFLQLDVFASRLFDGNPLAVVIGAVGLDGQAMQRIARWTNLSETTFLLPPSTPQADYRVRIFTPRQELPFAGHPSVGSAYAAIEAGLVDAGKTALIQECAAGLLPVQVIGQGPTRIIHVQAPPARMHALDDARRAQLASALQVELAGDEVVLVDNGPHWLLCQLGEAATVRALKPDMGALAEICTRQHAVGVGVFGRERSGDAAMAVRAFCPADGIPEDPVTGSANAAIMAWLAARGDRDGYGLDYRASQGREVGRDGIVEVARDAASGAVTIGGACVIGVRGELRLDEPTGHA</sequence>
<dbReference type="PIRSF" id="PIRSF016184">
    <property type="entry name" value="PhzC_PhzF"/>
    <property type="match status" value="1"/>
</dbReference>
<dbReference type="Pfam" id="PF02567">
    <property type="entry name" value="PhzC-PhzF"/>
    <property type="match status" value="1"/>
</dbReference>
<dbReference type="GO" id="GO:0016853">
    <property type="term" value="F:isomerase activity"/>
    <property type="evidence" value="ECO:0007669"/>
    <property type="project" value="TreeGrafter"/>
</dbReference>
<dbReference type="EMBL" id="CP157948">
    <property type="protein sequence ID" value="XBS89294.1"/>
    <property type="molecule type" value="Genomic_DNA"/>
</dbReference>
<dbReference type="NCBIfam" id="TIGR00654">
    <property type="entry name" value="PhzF_family"/>
    <property type="match status" value="1"/>
</dbReference>
<reference evidence="3" key="1">
    <citation type="submission" date="2024-06" db="EMBL/GenBank/DDBJ databases">
        <authorList>
            <person name="Sun Y."/>
        </authorList>
    </citation>
    <scope>NUCLEOTIDE SEQUENCE</scope>
    <source>
        <strain evidence="3">IGA1.0</strain>
    </source>
</reference>
<dbReference type="AlphaFoldDB" id="A0AAU7QJM4"/>
<name>A0AAU7QJM4_9GAMM</name>
<dbReference type="GO" id="GO:0005737">
    <property type="term" value="C:cytoplasm"/>
    <property type="evidence" value="ECO:0007669"/>
    <property type="project" value="TreeGrafter"/>
</dbReference>
<evidence type="ECO:0000313" key="3">
    <source>
        <dbReference type="EMBL" id="XBS89294.1"/>
    </source>
</evidence>
<gene>
    <name evidence="3" type="ORF">ABNK63_12955</name>
</gene>
<dbReference type="RefSeq" id="WP_350015861.1">
    <property type="nucleotide sequence ID" value="NZ_CP157948.1"/>
</dbReference>
<dbReference type="Gene3D" id="3.10.310.10">
    <property type="entry name" value="Diaminopimelate Epimerase, Chain A, domain 1"/>
    <property type="match status" value="2"/>
</dbReference>
<accession>A0AAU7QJM4</accession>
<organism evidence="3">
    <name type="scientific">Rhodanobacter sp. IGA1.0</name>
    <dbReference type="NCBI Taxonomy" id="3158582"/>
    <lineage>
        <taxon>Bacteria</taxon>
        <taxon>Pseudomonadati</taxon>
        <taxon>Pseudomonadota</taxon>
        <taxon>Gammaproteobacteria</taxon>
        <taxon>Lysobacterales</taxon>
        <taxon>Rhodanobacteraceae</taxon>
        <taxon>Rhodanobacter</taxon>
    </lineage>
</organism>
<dbReference type="InterPro" id="IPR003719">
    <property type="entry name" value="Phenazine_PhzF-like"/>
</dbReference>